<sequence>MLFNLKINNIINSVSKNVTYWGADGATLLKLYRTLVRSKLDYGSVVYGSAKKHVLRALDPIHHQGFRIGLGAFRTSPIKSLYAEAGERSLEDRRIKLTFNYVLKLKSLPRNPCHDIEFEAPLSDFSADSKSELNLVASTFEDIKNAKINLNSIDNHYVQCPPP</sequence>
<dbReference type="AlphaFoldDB" id="A0AAV4C9R1"/>
<organism evidence="1 2">
    <name type="scientific">Plakobranchus ocellatus</name>
    <dbReference type="NCBI Taxonomy" id="259542"/>
    <lineage>
        <taxon>Eukaryota</taxon>
        <taxon>Metazoa</taxon>
        <taxon>Spiralia</taxon>
        <taxon>Lophotrochozoa</taxon>
        <taxon>Mollusca</taxon>
        <taxon>Gastropoda</taxon>
        <taxon>Heterobranchia</taxon>
        <taxon>Euthyneura</taxon>
        <taxon>Panpulmonata</taxon>
        <taxon>Sacoglossa</taxon>
        <taxon>Placobranchoidea</taxon>
        <taxon>Plakobranchidae</taxon>
        <taxon>Plakobranchus</taxon>
    </lineage>
</organism>
<evidence type="ECO:0000313" key="2">
    <source>
        <dbReference type="Proteomes" id="UP000735302"/>
    </source>
</evidence>
<name>A0AAV4C9R1_9GAST</name>
<keyword evidence="2" id="KW-1185">Reference proteome</keyword>
<evidence type="ECO:0000313" key="1">
    <source>
        <dbReference type="EMBL" id="GFO32066.1"/>
    </source>
</evidence>
<reference evidence="1 2" key="1">
    <citation type="journal article" date="2021" name="Elife">
        <title>Chloroplast acquisition without the gene transfer in kleptoplastic sea slugs, Plakobranchus ocellatus.</title>
        <authorList>
            <person name="Maeda T."/>
            <person name="Takahashi S."/>
            <person name="Yoshida T."/>
            <person name="Shimamura S."/>
            <person name="Takaki Y."/>
            <person name="Nagai Y."/>
            <person name="Toyoda A."/>
            <person name="Suzuki Y."/>
            <person name="Arimoto A."/>
            <person name="Ishii H."/>
            <person name="Satoh N."/>
            <person name="Nishiyama T."/>
            <person name="Hasebe M."/>
            <person name="Maruyama T."/>
            <person name="Minagawa J."/>
            <person name="Obokata J."/>
            <person name="Shigenobu S."/>
        </authorList>
    </citation>
    <scope>NUCLEOTIDE SEQUENCE [LARGE SCALE GENOMIC DNA]</scope>
</reference>
<dbReference type="Proteomes" id="UP000735302">
    <property type="component" value="Unassembled WGS sequence"/>
</dbReference>
<protein>
    <submittedName>
        <fullName evidence="1">Uncharacterized protein</fullName>
    </submittedName>
</protein>
<accession>A0AAV4C9R1</accession>
<gene>
    <name evidence="1" type="ORF">PoB_005857100</name>
</gene>
<comment type="caution">
    <text evidence="1">The sequence shown here is derived from an EMBL/GenBank/DDBJ whole genome shotgun (WGS) entry which is preliminary data.</text>
</comment>
<dbReference type="EMBL" id="BLXT01006554">
    <property type="protein sequence ID" value="GFO32066.1"/>
    <property type="molecule type" value="Genomic_DNA"/>
</dbReference>
<proteinExistence type="predicted"/>